<dbReference type="OMA" id="ICDSKTH"/>
<keyword evidence="3" id="KW-1185">Reference proteome</keyword>
<dbReference type="STRING" id="4081.A0A3Q7JHX0"/>
<dbReference type="AlphaFoldDB" id="A0A3Q7JHX0"/>
<proteinExistence type="predicted"/>
<dbReference type="SUPFAM" id="SSF81383">
    <property type="entry name" value="F-box domain"/>
    <property type="match status" value="1"/>
</dbReference>
<evidence type="ECO:0000313" key="2">
    <source>
        <dbReference type="EnsemblPlants" id="Solyc11g006740.2.1"/>
    </source>
</evidence>
<dbReference type="Proteomes" id="UP000004994">
    <property type="component" value="Chromosome 11"/>
</dbReference>
<protein>
    <recommendedName>
        <fullName evidence="1">F-box domain-containing protein</fullName>
    </recommendedName>
</protein>
<gene>
    <name evidence="2" type="primary">LOC101262976</name>
</gene>
<dbReference type="InterPro" id="IPR036047">
    <property type="entry name" value="F-box-like_dom_sf"/>
</dbReference>
<dbReference type="Pfam" id="PF14299">
    <property type="entry name" value="PP2"/>
    <property type="match status" value="1"/>
</dbReference>
<organism evidence="2">
    <name type="scientific">Solanum lycopersicum</name>
    <name type="common">Tomato</name>
    <name type="synonym">Lycopersicon esculentum</name>
    <dbReference type="NCBI Taxonomy" id="4081"/>
    <lineage>
        <taxon>Eukaryota</taxon>
        <taxon>Viridiplantae</taxon>
        <taxon>Streptophyta</taxon>
        <taxon>Embryophyta</taxon>
        <taxon>Tracheophyta</taxon>
        <taxon>Spermatophyta</taxon>
        <taxon>Magnoliopsida</taxon>
        <taxon>eudicotyledons</taxon>
        <taxon>Gunneridae</taxon>
        <taxon>Pentapetalae</taxon>
        <taxon>asterids</taxon>
        <taxon>lamiids</taxon>
        <taxon>Solanales</taxon>
        <taxon>Solanaceae</taxon>
        <taxon>Solanoideae</taxon>
        <taxon>Solaneae</taxon>
        <taxon>Solanum</taxon>
        <taxon>Solanum subgen. Lycopersicon</taxon>
    </lineage>
</organism>
<dbReference type="PANTHER" id="PTHR32278">
    <property type="entry name" value="F-BOX DOMAIN-CONTAINING PROTEIN"/>
    <property type="match status" value="1"/>
</dbReference>
<evidence type="ECO:0000313" key="3">
    <source>
        <dbReference type="Proteomes" id="UP000004994"/>
    </source>
</evidence>
<dbReference type="InterPro" id="IPR025886">
    <property type="entry name" value="PP2-like"/>
</dbReference>
<dbReference type="PANTHER" id="PTHR32278:SF135">
    <property type="entry name" value="F-BOX PROTEIN PP2-B12"/>
    <property type="match status" value="1"/>
</dbReference>
<accession>A0A3Q7JHX0</accession>
<dbReference type="PaxDb" id="4081-Solyc11g006740.1.1"/>
<dbReference type="InterPro" id="IPR001810">
    <property type="entry name" value="F-box_dom"/>
</dbReference>
<dbReference type="EnsemblPlants" id="Solyc11g006740.2.1">
    <property type="protein sequence ID" value="Solyc11g006740.2.1"/>
    <property type="gene ID" value="Solyc11g006740.2"/>
</dbReference>
<reference evidence="2" key="1">
    <citation type="journal article" date="2012" name="Nature">
        <title>The tomato genome sequence provides insights into fleshy fruit evolution.</title>
        <authorList>
            <consortium name="Tomato Genome Consortium"/>
        </authorList>
    </citation>
    <scope>NUCLEOTIDE SEQUENCE [LARGE SCALE GENOMIC DNA]</scope>
    <source>
        <strain evidence="2">cv. Heinz 1706</strain>
    </source>
</reference>
<dbReference type="SMART" id="SM00256">
    <property type="entry name" value="FBOX"/>
    <property type="match status" value="1"/>
</dbReference>
<sequence>MICDSKTHSMEKKKIENESNDRLSMLPEECIVTIFTFTSPSDVCRFSLISKFLHLTADSDSVWAKFLPSDYLSIIAKSETPIPNFQSLKDVYVYLVDHPLLIDEGRKSFSLDKWTGKKCYFLGARDLIISWGDPLEHWKWISVPESRFPEVAKLELLWWFQILGTIRAGVLSPLTSYTAYLVYKLEDYYSYGFDDRKVEISVEFIGDKSANVRFASLNPDHPSNMELDHKPVPKLRDGGWFELELGNFSTENEDDCIEFTIEDVIPDFHAKGGLIVEGFEIRPTMPTIA</sequence>
<dbReference type="Gramene" id="Solyc11g006740.2.1">
    <property type="protein sequence ID" value="Solyc11g006740.2.1"/>
    <property type="gene ID" value="Solyc11g006740.2"/>
</dbReference>
<dbReference type="KEGG" id="sly:101262976"/>
<dbReference type="GeneID" id="101262976"/>
<dbReference type="CDD" id="cd22162">
    <property type="entry name" value="F-box_AtSKIP3-like"/>
    <property type="match status" value="1"/>
</dbReference>
<dbReference type="RefSeq" id="XP_004249952.2">
    <property type="nucleotide sequence ID" value="XM_004249904.5"/>
</dbReference>
<dbReference type="OrthoDB" id="1287573at2759"/>
<feature type="domain" description="F-box" evidence="1">
    <location>
        <begin position="20"/>
        <end position="66"/>
    </location>
</feature>
<dbReference type="Gene3D" id="1.20.1280.50">
    <property type="match status" value="1"/>
</dbReference>
<dbReference type="InParanoid" id="A0A3Q7JHX0"/>
<name>A0A3Q7JHX0_SOLLC</name>
<dbReference type="PROSITE" id="PS50181">
    <property type="entry name" value="FBOX"/>
    <property type="match status" value="1"/>
</dbReference>
<dbReference type="Pfam" id="PF12937">
    <property type="entry name" value="F-box-like"/>
    <property type="match status" value="1"/>
</dbReference>
<evidence type="ECO:0000259" key="1">
    <source>
        <dbReference type="PROSITE" id="PS50181"/>
    </source>
</evidence>
<reference evidence="2" key="2">
    <citation type="submission" date="2019-01" db="UniProtKB">
        <authorList>
            <consortium name="EnsemblPlants"/>
        </authorList>
    </citation>
    <scope>IDENTIFICATION</scope>
    <source>
        <strain evidence="2">cv. Heinz 1706</strain>
    </source>
</reference>